<protein>
    <recommendedName>
        <fullName evidence="1">DUF8155 domain-containing protein</fullName>
    </recommendedName>
</protein>
<gene>
    <name evidence="2" type="ORF">SJAV_03340</name>
</gene>
<dbReference type="AlphaFoldDB" id="A0AAT9GNC5"/>
<sequence length="272" mass="31061">MKILKGSLLSFFSSGFPSHVKVKAIDLSSPDQEYFYSPFNGFIERIEKFNIGRPNKYAKVDYDVLIQVNVNGKRIKILHIEPFVNEGNEIKEGEKIGKFLESPYTGGDFKHAHIEGITLKFPKVKFYRESTLGRIVNKEKEYFDVEIKDYAVAGNFYGLGCCGGLLNVSFPYSCYGGIIGNWNNTLNFLGFNLGFPYKLKRKNLIMFEGKKGIIKNWEKSASFKVLANKPICGFAFVEVVLGYKIPPRIRVFRKTDLEEGDEIELKLIKELM</sequence>
<organism evidence="2">
    <name type="scientific">Sulfurisphaera javensis</name>
    <dbReference type="NCBI Taxonomy" id="2049879"/>
    <lineage>
        <taxon>Archaea</taxon>
        <taxon>Thermoproteota</taxon>
        <taxon>Thermoprotei</taxon>
        <taxon>Sulfolobales</taxon>
        <taxon>Sulfolobaceae</taxon>
        <taxon>Sulfurisphaera</taxon>
    </lineage>
</organism>
<dbReference type="GeneID" id="92353264"/>
<dbReference type="Gene3D" id="2.70.70.10">
    <property type="entry name" value="Glucose Permease (Domain IIA)"/>
    <property type="match status" value="1"/>
</dbReference>
<dbReference type="Pfam" id="PF26482">
    <property type="entry name" value="DUF8155"/>
    <property type="match status" value="1"/>
</dbReference>
<name>A0AAT9GNC5_9CREN</name>
<dbReference type="InterPro" id="IPR011055">
    <property type="entry name" value="Dup_hybrid_motif"/>
</dbReference>
<dbReference type="EMBL" id="AP031322">
    <property type="protein sequence ID" value="BFH72390.1"/>
    <property type="molecule type" value="Genomic_DNA"/>
</dbReference>
<accession>A0AAT9GNC5</accession>
<dbReference type="RefSeq" id="WP_369610619.1">
    <property type="nucleotide sequence ID" value="NZ_AP031322.1"/>
</dbReference>
<dbReference type="KEGG" id="sjv:SJAV_03340"/>
<proteinExistence type="predicted"/>
<evidence type="ECO:0000313" key="2">
    <source>
        <dbReference type="EMBL" id="BFH72390.1"/>
    </source>
</evidence>
<feature type="domain" description="DUF8155" evidence="1">
    <location>
        <begin position="9"/>
        <end position="114"/>
    </location>
</feature>
<dbReference type="InterPro" id="IPR058468">
    <property type="entry name" value="DUF8155_N"/>
</dbReference>
<evidence type="ECO:0000259" key="1">
    <source>
        <dbReference type="Pfam" id="PF26482"/>
    </source>
</evidence>
<reference evidence="2" key="1">
    <citation type="submission" date="2024-03" db="EMBL/GenBank/DDBJ databases">
        <title>Complete genome sequence of Sulfurisphaera javensis strain KD-1.</title>
        <authorList>
            <person name="Sakai H."/>
            <person name="Nur N."/>
            <person name="Suwanto A."/>
            <person name="Kurosawa N."/>
        </authorList>
    </citation>
    <scope>NUCLEOTIDE SEQUENCE</scope>
    <source>
        <strain evidence="2">KD-1</strain>
    </source>
</reference>